<dbReference type="NCBIfam" id="NF001268">
    <property type="entry name" value="PRK00228.1-4"/>
    <property type="match status" value="1"/>
</dbReference>
<dbReference type="SUPFAM" id="SSF143456">
    <property type="entry name" value="VC0467-like"/>
    <property type="match status" value="1"/>
</dbReference>
<dbReference type="Proteomes" id="UP001156905">
    <property type="component" value="Unassembled WGS sequence"/>
</dbReference>
<evidence type="ECO:0000313" key="4">
    <source>
        <dbReference type="EMBL" id="GLR87446.1"/>
    </source>
</evidence>
<proteinExistence type="inferred from homology"/>
<organism evidence="4 5">
    <name type="scientific">Bradyrhizobium iriomotense</name>
    <dbReference type="NCBI Taxonomy" id="441950"/>
    <lineage>
        <taxon>Bacteria</taxon>
        <taxon>Pseudomonadati</taxon>
        <taxon>Pseudomonadota</taxon>
        <taxon>Alphaproteobacteria</taxon>
        <taxon>Hyphomicrobiales</taxon>
        <taxon>Nitrobacteraceae</taxon>
        <taxon>Bradyrhizobium</taxon>
    </lineage>
</organism>
<evidence type="ECO:0000256" key="2">
    <source>
        <dbReference type="HAMAP-Rule" id="MF_00758"/>
    </source>
</evidence>
<accession>A0ABQ6B0T3</accession>
<dbReference type="RefSeq" id="WP_284268313.1">
    <property type="nucleotide sequence ID" value="NZ_BSOW01000014.1"/>
</dbReference>
<dbReference type="InterPro" id="IPR003774">
    <property type="entry name" value="AlgH-like"/>
</dbReference>
<dbReference type="PANTHER" id="PTHR30327">
    <property type="entry name" value="UNCHARACTERIZED PROTEIN YQGE"/>
    <property type="match status" value="1"/>
</dbReference>
<dbReference type="HAMAP" id="MF_00758">
    <property type="entry name" value="UPF0301"/>
    <property type="match status" value="1"/>
</dbReference>
<comment type="similarity">
    <text evidence="1 2">Belongs to the UPF0301 (AlgH) family.</text>
</comment>
<dbReference type="EMBL" id="BSOW01000014">
    <property type="protein sequence ID" value="GLR87446.1"/>
    <property type="molecule type" value="Genomic_DNA"/>
</dbReference>
<evidence type="ECO:0000256" key="1">
    <source>
        <dbReference type="ARBA" id="ARBA00009600"/>
    </source>
</evidence>
<dbReference type="PANTHER" id="PTHR30327:SF1">
    <property type="entry name" value="UPF0301 PROTEIN YQGE"/>
    <property type="match status" value="1"/>
</dbReference>
<comment type="caution">
    <text evidence="4">The sequence shown here is derived from an EMBL/GenBank/DDBJ whole genome shotgun (WGS) entry which is preliminary data.</text>
</comment>
<reference evidence="5" key="1">
    <citation type="journal article" date="2019" name="Int. J. Syst. Evol. Microbiol.">
        <title>The Global Catalogue of Microorganisms (GCM) 10K type strain sequencing project: providing services to taxonomists for standard genome sequencing and annotation.</title>
        <authorList>
            <consortium name="The Broad Institute Genomics Platform"/>
            <consortium name="The Broad Institute Genome Sequencing Center for Infectious Disease"/>
            <person name="Wu L."/>
            <person name="Ma J."/>
        </authorList>
    </citation>
    <scope>NUCLEOTIDE SEQUENCE [LARGE SCALE GENOMIC DNA]</scope>
    <source>
        <strain evidence="5">NBRC 102520</strain>
    </source>
</reference>
<gene>
    <name evidence="4" type="ORF">GCM10007857_41570</name>
</gene>
<evidence type="ECO:0000256" key="3">
    <source>
        <dbReference type="SAM" id="MobiDB-lite"/>
    </source>
</evidence>
<sequence length="246" mass="26253">MAPEGKKPPGSSHEGGGADHESPSRGEFRERRDSKADDVRFVGGKPSTSHPESTIGYLDGRLLIAMPVMGDPRFERSVIYLCAHSAEGAMGIIVNHPAGSIDFPELLEQLGIIKKGAQIKLPENAESMKVLRGGPVDTGRGFVLHSSDFYIENATLRIDDGVCLTATVDILRAIANGSGPKHAILALGYAGWAPGQLETEIQSNGWLHCDADADLIFGDDVEDKYARALRKIGIDPGMLSNEAGHA</sequence>
<protein>
    <recommendedName>
        <fullName evidence="2">UPF0301 protein GCM10007857_41570</fullName>
    </recommendedName>
</protein>
<keyword evidence="5" id="KW-1185">Reference proteome</keyword>
<feature type="region of interest" description="Disordered" evidence="3">
    <location>
        <begin position="1"/>
        <end position="53"/>
    </location>
</feature>
<feature type="compositionally biased region" description="Basic and acidic residues" evidence="3">
    <location>
        <begin position="16"/>
        <end position="40"/>
    </location>
</feature>
<name>A0ABQ6B0T3_9BRAD</name>
<dbReference type="Gene3D" id="3.40.1740.10">
    <property type="entry name" value="VC0467-like"/>
    <property type="match status" value="1"/>
</dbReference>
<evidence type="ECO:0000313" key="5">
    <source>
        <dbReference type="Proteomes" id="UP001156905"/>
    </source>
</evidence>
<dbReference type="Pfam" id="PF02622">
    <property type="entry name" value="DUF179"/>
    <property type="match status" value="1"/>
</dbReference>